<evidence type="ECO:0008006" key="5">
    <source>
        <dbReference type="Google" id="ProtNLM"/>
    </source>
</evidence>
<protein>
    <recommendedName>
        <fullName evidence="5">Transmembrane protein</fullName>
    </recommendedName>
</protein>
<feature type="transmembrane region" description="Helical" evidence="2">
    <location>
        <begin position="104"/>
        <end position="129"/>
    </location>
</feature>
<name>A0ABN6SYB7_9MOLU</name>
<keyword evidence="2" id="KW-0812">Transmembrane</keyword>
<keyword evidence="4" id="KW-1185">Reference proteome</keyword>
<dbReference type="EMBL" id="AP026933">
    <property type="protein sequence ID" value="BDT04099.1"/>
    <property type="molecule type" value="Genomic_DNA"/>
</dbReference>
<feature type="transmembrane region" description="Helical" evidence="2">
    <location>
        <begin position="156"/>
        <end position="178"/>
    </location>
</feature>
<feature type="compositionally biased region" description="Polar residues" evidence="1">
    <location>
        <begin position="330"/>
        <end position="348"/>
    </location>
</feature>
<gene>
    <name evidence="3" type="ORF">SHM_17450</name>
</gene>
<keyword evidence="2" id="KW-0472">Membrane</keyword>
<feature type="transmembrane region" description="Helical" evidence="2">
    <location>
        <begin position="20"/>
        <end position="44"/>
    </location>
</feature>
<organism evidence="3 4">
    <name type="scientific">Spiroplasma ixodetis</name>
    <dbReference type="NCBI Taxonomy" id="2141"/>
    <lineage>
        <taxon>Bacteria</taxon>
        <taxon>Bacillati</taxon>
        <taxon>Mycoplasmatota</taxon>
        <taxon>Mollicutes</taxon>
        <taxon>Entomoplasmatales</taxon>
        <taxon>Spiroplasmataceae</taxon>
        <taxon>Spiroplasma</taxon>
    </lineage>
</organism>
<dbReference type="Proteomes" id="UP001163387">
    <property type="component" value="Chromosome"/>
</dbReference>
<accession>A0ABN6SYB7</accession>
<evidence type="ECO:0000313" key="4">
    <source>
        <dbReference type="Proteomes" id="UP001163387"/>
    </source>
</evidence>
<feature type="transmembrane region" description="Helical" evidence="2">
    <location>
        <begin position="71"/>
        <end position="97"/>
    </location>
</feature>
<evidence type="ECO:0000313" key="3">
    <source>
        <dbReference type="EMBL" id="BDT04099.1"/>
    </source>
</evidence>
<evidence type="ECO:0000256" key="1">
    <source>
        <dbReference type="SAM" id="MobiDB-lite"/>
    </source>
</evidence>
<proteinExistence type="predicted"/>
<keyword evidence="2" id="KW-1133">Transmembrane helix</keyword>
<sequence>MIEEINSSSMKEPKIYRIGLYSKLTILINGLLITTSLMIGWALWATIGRDAVDNYIKWFNNPQQPNSNLQISFNIISIIVFIVSGLSLALVVVPFIFLKTKNSVSALFCLISFIFSAIFVIFLIVFFIFRFKTFTFLANKKDGEIINTTGNFLITFLPWMLAKLFAILLLIHSLWLIINITSKYKSNTLLMPIAKPKAKQETVIAKQEVDDTITLPNVVPIPVTQNNEEQQIANQKTNNTVLKQDLTQEKIITNPSTATVHYTNHELSQTPTQGAYHAETVSPTPGTLTNLKSESITNEEEINDNIENITIYSEPTVEKTSVEDTTIYSKSPTTESNINTETNYQPKNQGGFDVKDSSYSESETSNFNEQATTITVEETQPIIEKTNTKTKKETIEVQKVTTHHWTLEQIEAVWEKAEIIDGVSDKLYRKDYSGAWMFRDSFTTDYSPADNLETYSWTIVLHRPTSQQGTTELYNLDPMNIVNAKSKGENYPSWKTKISSKGNKNIVKEQHWKART</sequence>
<feature type="region of interest" description="Disordered" evidence="1">
    <location>
        <begin position="330"/>
        <end position="360"/>
    </location>
</feature>
<reference evidence="3 4" key="1">
    <citation type="journal article" date="2022" name="Front. Microbiol.">
        <title>Male-killing mechanisms vary between Spiroplasma species.</title>
        <authorList>
            <person name="Arai H."/>
            <person name="Inoue M."/>
            <person name="Kageyama D."/>
        </authorList>
    </citation>
    <scope>NUCLEOTIDE SEQUENCE [LARGE SCALE GENOMIC DNA]</scope>
    <source>
        <strain evidence="4">sHm</strain>
    </source>
</reference>
<evidence type="ECO:0000256" key="2">
    <source>
        <dbReference type="SAM" id="Phobius"/>
    </source>
</evidence>